<evidence type="ECO:0000313" key="4">
    <source>
        <dbReference type="EMBL" id="DAG02504.1"/>
    </source>
</evidence>
<dbReference type="InterPro" id="IPR050639">
    <property type="entry name" value="SSR_resolvase"/>
</dbReference>
<dbReference type="PROSITE" id="PS51737">
    <property type="entry name" value="RECOMBINASE_DNA_BIND"/>
    <property type="match status" value="1"/>
</dbReference>
<evidence type="ECO:0000259" key="2">
    <source>
        <dbReference type="PROSITE" id="PS51736"/>
    </source>
</evidence>
<evidence type="ECO:0000256" key="1">
    <source>
        <dbReference type="SAM" id="MobiDB-lite"/>
    </source>
</evidence>
<feature type="domain" description="Recombinase" evidence="3">
    <location>
        <begin position="216"/>
        <end position="339"/>
    </location>
</feature>
<dbReference type="InterPro" id="IPR038109">
    <property type="entry name" value="DNA_bind_recomb_sf"/>
</dbReference>
<dbReference type="Pfam" id="PF00239">
    <property type="entry name" value="Resolvase"/>
    <property type="match status" value="1"/>
</dbReference>
<sequence>MKITKKQPLRPRGRSDEKRQSTKDAIREAYANGPQKEVQIIPAKKDLVTDAEKKKLRVCAYCRVSTEEDNQASSYELQVQNYTKMIQENPEWEFAGIFADEGISGTSVLHREHFLEMIEKCKAGEIDLIITKQVSRFARNVLDSLNYIFMLRKLDPPVGVYFETEKLNTLDRSSDMVITVLSLVAQSESEQKSNSLKWSFKRRRAQGLGIYPNWSLLGYKGHDWEIDEDEADVVRTIYSLYLEGYSSTQIADLLTKSGILTVKGLSTWSSGSVLGILRNEKYCGDALCQKTVTVDFFTHKSVKNNGLETQYFIEGHHEPIIEKSDWLLVQQIRKERRYTRRQTRKCKPRIVVKGPLAGFIIADPKWEPEDVDSIMEKLSLPTEIVTSPMLEDENFMIEKE</sequence>
<protein>
    <submittedName>
        <fullName evidence="4">Integrase</fullName>
    </submittedName>
</protein>
<dbReference type="Gene3D" id="3.40.50.1390">
    <property type="entry name" value="Resolvase, N-terminal catalytic domain"/>
    <property type="match status" value="1"/>
</dbReference>
<evidence type="ECO:0000259" key="3">
    <source>
        <dbReference type="PROSITE" id="PS51737"/>
    </source>
</evidence>
<name>A0A8S5V727_9CAUD</name>
<dbReference type="SMART" id="SM00857">
    <property type="entry name" value="Resolvase"/>
    <property type="match status" value="1"/>
</dbReference>
<reference evidence="4" key="1">
    <citation type="journal article" date="2021" name="Proc. Natl. Acad. Sci. U.S.A.">
        <title>A Catalog of Tens of Thousands of Viruses from Human Metagenomes Reveals Hidden Associations with Chronic Diseases.</title>
        <authorList>
            <person name="Tisza M.J."/>
            <person name="Buck C.B."/>
        </authorList>
    </citation>
    <scope>NUCLEOTIDE SEQUENCE</scope>
    <source>
        <strain evidence="4">CtneY2</strain>
    </source>
</reference>
<dbReference type="GO" id="GO:0000150">
    <property type="term" value="F:DNA strand exchange activity"/>
    <property type="evidence" value="ECO:0007669"/>
    <property type="project" value="InterPro"/>
</dbReference>
<accession>A0A8S5V727</accession>
<feature type="region of interest" description="Disordered" evidence="1">
    <location>
        <begin position="1"/>
        <end position="31"/>
    </location>
</feature>
<feature type="compositionally biased region" description="Basic residues" evidence="1">
    <location>
        <begin position="1"/>
        <end position="12"/>
    </location>
</feature>
<dbReference type="PANTHER" id="PTHR30461:SF23">
    <property type="entry name" value="DNA RECOMBINASE-RELATED"/>
    <property type="match status" value="1"/>
</dbReference>
<feature type="compositionally biased region" description="Basic and acidic residues" evidence="1">
    <location>
        <begin position="13"/>
        <end position="27"/>
    </location>
</feature>
<dbReference type="InterPro" id="IPR011109">
    <property type="entry name" value="DNA_bind_recombinase_dom"/>
</dbReference>
<dbReference type="SUPFAM" id="SSF53041">
    <property type="entry name" value="Resolvase-like"/>
    <property type="match status" value="1"/>
</dbReference>
<organism evidence="4">
    <name type="scientific">Siphoviridae sp. ctneY2</name>
    <dbReference type="NCBI Taxonomy" id="2825664"/>
    <lineage>
        <taxon>Viruses</taxon>
        <taxon>Duplodnaviria</taxon>
        <taxon>Heunggongvirae</taxon>
        <taxon>Uroviricota</taxon>
        <taxon>Caudoviricetes</taxon>
    </lineage>
</organism>
<dbReference type="EMBL" id="BK016210">
    <property type="protein sequence ID" value="DAG02504.1"/>
    <property type="molecule type" value="Genomic_DNA"/>
</dbReference>
<dbReference type="InterPro" id="IPR006119">
    <property type="entry name" value="Resolv_N"/>
</dbReference>
<dbReference type="PROSITE" id="PS51736">
    <property type="entry name" value="RECOMBINASES_3"/>
    <property type="match status" value="1"/>
</dbReference>
<feature type="domain" description="Resolvase/invertase-type recombinase catalytic" evidence="2">
    <location>
        <begin position="57"/>
        <end position="207"/>
    </location>
</feature>
<dbReference type="Pfam" id="PF07508">
    <property type="entry name" value="Recombinase"/>
    <property type="match status" value="1"/>
</dbReference>
<proteinExistence type="predicted"/>
<dbReference type="PANTHER" id="PTHR30461">
    <property type="entry name" value="DNA-INVERTASE FROM LAMBDOID PROPHAGE"/>
    <property type="match status" value="1"/>
</dbReference>
<dbReference type="Gene3D" id="3.90.1750.20">
    <property type="entry name" value="Putative Large Serine Recombinase, Chain B, Domain 2"/>
    <property type="match status" value="1"/>
</dbReference>
<dbReference type="GO" id="GO:0003677">
    <property type="term" value="F:DNA binding"/>
    <property type="evidence" value="ECO:0007669"/>
    <property type="project" value="InterPro"/>
</dbReference>
<dbReference type="InterPro" id="IPR036162">
    <property type="entry name" value="Resolvase-like_N_sf"/>
</dbReference>
<dbReference type="CDD" id="cd00338">
    <property type="entry name" value="Ser_Recombinase"/>
    <property type="match status" value="1"/>
</dbReference>